<evidence type="ECO:0000256" key="2">
    <source>
        <dbReference type="ARBA" id="ARBA00022516"/>
    </source>
</evidence>
<keyword evidence="8 10" id="KW-0472">Membrane</keyword>
<reference evidence="12" key="2">
    <citation type="submission" date="2009-11" db="EMBL/GenBank/DDBJ databases">
        <title>The Genome Sequence of Allomyces macrogynus strain ATCC 38327.</title>
        <authorList>
            <consortium name="The Broad Institute Genome Sequencing Platform"/>
            <person name="Russ C."/>
            <person name="Cuomo C."/>
            <person name="Shea T."/>
            <person name="Young S.K."/>
            <person name="Zeng Q."/>
            <person name="Koehrsen M."/>
            <person name="Haas B."/>
            <person name="Borodovsky M."/>
            <person name="Guigo R."/>
            <person name="Alvarado L."/>
            <person name="Berlin A."/>
            <person name="Borenstein D."/>
            <person name="Chen Z."/>
            <person name="Engels R."/>
            <person name="Freedman E."/>
            <person name="Gellesch M."/>
            <person name="Goldberg J."/>
            <person name="Griggs A."/>
            <person name="Gujja S."/>
            <person name="Heiman D."/>
            <person name="Hepburn T."/>
            <person name="Howarth C."/>
            <person name="Jen D."/>
            <person name="Larson L."/>
            <person name="Lewis B."/>
            <person name="Mehta T."/>
            <person name="Park D."/>
            <person name="Pearson M."/>
            <person name="Roberts A."/>
            <person name="Saif S."/>
            <person name="Shenoy N."/>
            <person name="Sisk P."/>
            <person name="Stolte C."/>
            <person name="Sykes S."/>
            <person name="Walk T."/>
            <person name="White J."/>
            <person name="Yandava C."/>
            <person name="Burger G."/>
            <person name="Gray M.W."/>
            <person name="Holland P.W.H."/>
            <person name="King N."/>
            <person name="Lang F.B.F."/>
            <person name="Roger A.J."/>
            <person name="Ruiz-Trillo I."/>
            <person name="Lander E."/>
            <person name="Nusbaum C."/>
        </authorList>
    </citation>
    <scope>NUCLEOTIDE SEQUENCE [LARGE SCALE GENOMIC DNA]</scope>
    <source>
        <strain evidence="12">ATCC 38327</strain>
    </source>
</reference>
<evidence type="ECO:0000256" key="10">
    <source>
        <dbReference type="RuleBase" id="RU361115"/>
    </source>
</evidence>
<evidence type="ECO:0000313" key="11">
    <source>
        <dbReference type="EMBL" id="KNE55459.1"/>
    </source>
</evidence>
<dbReference type="eggNOG" id="KOG3071">
    <property type="taxonomic scope" value="Eukaryota"/>
</dbReference>
<dbReference type="GO" id="GO:0034626">
    <property type="term" value="P:fatty acid elongation, polyunsaturated fatty acid"/>
    <property type="evidence" value="ECO:0007669"/>
    <property type="project" value="TreeGrafter"/>
</dbReference>
<dbReference type="OrthoDB" id="10259681at2759"/>
<evidence type="ECO:0000256" key="4">
    <source>
        <dbReference type="ARBA" id="ARBA00022692"/>
    </source>
</evidence>
<evidence type="ECO:0000256" key="8">
    <source>
        <dbReference type="ARBA" id="ARBA00023136"/>
    </source>
</evidence>
<dbReference type="PANTHER" id="PTHR11157:SF126">
    <property type="entry name" value="ELONGATION OF VERY LONG CHAIN FATTY ACIDS PROTEIN"/>
    <property type="match status" value="1"/>
</dbReference>
<evidence type="ECO:0000313" key="12">
    <source>
        <dbReference type="Proteomes" id="UP000054350"/>
    </source>
</evidence>
<evidence type="ECO:0000256" key="7">
    <source>
        <dbReference type="ARBA" id="ARBA00023098"/>
    </source>
</evidence>
<keyword evidence="12" id="KW-1185">Reference proteome</keyword>
<feature type="transmembrane region" description="Helical" evidence="10">
    <location>
        <begin position="201"/>
        <end position="222"/>
    </location>
</feature>
<proteinExistence type="inferred from homology"/>
<dbReference type="GO" id="GO:0005789">
    <property type="term" value="C:endoplasmic reticulum membrane"/>
    <property type="evidence" value="ECO:0007669"/>
    <property type="project" value="TreeGrafter"/>
</dbReference>
<comment type="catalytic activity">
    <reaction evidence="10">
        <text>an acyl-CoA + malonyl-CoA + H(+) = a 3-oxoacyl-CoA + CO2 + CoA</text>
        <dbReference type="Rhea" id="RHEA:50252"/>
        <dbReference type="ChEBI" id="CHEBI:15378"/>
        <dbReference type="ChEBI" id="CHEBI:16526"/>
        <dbReference type="ChEBI" id="CHEBI:57287"/>
        <dbReference type="ChEBI" id="CHEBI:57384"/>
        <dbReference type="ChEBI" id="CHEBI:58342"/>
        <dbReference type="ChEBI" id="CHEBI:90726"/>
    </reaction>
    <physiologicalReaction direction="left-to-right" evidence="10">
        <dbReference type="Rhea" id="RHEA:50253"/>
    </physiologicalReaction>
</comment>
<evidence type="ECO:0000256" key="3">
    <source>
        <dbReference type="ARBA" id="ARBA00022679"/>
    </source>
</evidence>
<dbReference type="GO" id="GO:0042761">
    <property type="term" value="P:very long-chain fatty acid biosynthetic process"/>
    <property type="evidence" value="ECO:0007669"/>
    <property type="project" value="TreeGrafter"/>
</dbReference>
<dbReference type="GO" id="GO:0030148">
    <property type="term" value="P:sphingolipid biosynthetic process"/>
    <property type="evidence" value="ECO:0007669"/>
    <property type="project" value="TreeGrafter"/>
</dbReference>
<dbReference type="Proteomes" id="UP000054350">
    <property type="component" value="Unassembled WGS sequence"/>
</dbReference>
<evidence type="ECO:0000256" key="5">
    <source>
        <dbReference type="ARBA" id="ARBA00022832"/>
    </source>
</evidence>
<protein>
    <recommendedName>
        <fullName evidence="10">Elongation of fatty acids protein</fullName>
        <ecNumber evidence="10">2.3.1.-</ecNumber>
    </recommendedName>
</protein>
<dbReference type="GO" id="GO:0009922">
    <property type="term" value="F:fatty acid elongase activity"/>
    <property type="evidence" value="ECO:0007669"/>
    <property type="project" value="InterPro"/>
</dbReference>
<feature type="transmembrane region" description="Helical" evidence="10">
    <location>
        <begin position="98"/>
        <end position="122"/>
    </location>
</feature>
<keyword evidence="4 10" id="KW-0812">Transmembrane</keyword>
<name>A0A0L0RZJ1_ALLM3</name>
<keyword evidence="6 10" id="KW-1133">Transmembrane helix</keyword>
<keyword evidence="3 10" id="KW-0808">Transferase</keyword>
<keyword evidence="9 10" id="KW-0275">Fatty acid biosynthesis</keyword>
<sequence>MEATTDLIISAFAALEGRIAPITAPYEAHAVAFLADKFPEATTATKTFLASIRSPYADQLPLMNPAHVLFLVTAYLALIGGGRLIMSQVPFKLQVKTYALLNNVVLTSLSLFMAVEVLRQAFLGRYSLFGNPLVTPEQGGTGMAKIVAVFYLSKILEFNDTIIMVLKKNFHQISFLHVYHHASIFMIWWLVTLWAPTGESYFSAFLNSGIHVIMYGYYFLSALGFKQVTFIKKYITSAQMTQFMLMMVQATYNLIDGYVLRPEKAKAPNAYPLELSVLLWVYMVTMLALFGNFYRQSYKNKARAGKGAAVPVAKKSS</sequence>
<dbReference type="InterPro" id="IPR030457">
    <property type="entry name" value="ELO_CS"/>
</dbReference>
<dbReference type="GO" id="GO:0034625">
    <property type="term" value="P:fatty acid elongation, monounsaturated fatty acid"/>
    <property type="evidence" value="ECO:0007669"/>
    <property type="project" value="TreeGrafter"/>
</dbReference>
<keyword evidence="7 10" id="KW-0443">Lipid metabolism</keyword>
<keyword evidence="5 10" id="KW-0276">Fatty acid metabolism</keyword>
<feature type="transmembrane region" description="Helical" evidence="10">
    <location>
        <begin position="234"/>
        <end position="255"/>
    </location>
</feature>
<feature type="transmembrane region" description="Helical" evidence="10">
    <location>
        <begin position="275"/>
        <end position="294"/>
    </location>
</feature>
<dbReference type="PANTHER" id="PTHR11157">
    <property type="entry name" value="FATTY ACID ACYL TRANSFERASE-RELATED"/>
    <property type="match status" value="1"/>
</dbReference>
<organism evidence="11 12">
    <name type="scientific">Allomyces macrogynus (strain ATCC 38327)</name>
    <name type="common">Allomyces javanicus var. macrogynus</name>
    <dbReference type="NCBI Taxonomy" id="578462"/>
    <lineage>
        <taxon>Eukaryota</taxon>
        <taxon>Fungi</taxon>
        <taxon>Fungi incertae sedis</taxon>
        <taxon>Blastocladiomycota</taxon>
        <taxon>Blastocladiomycetes</taxon>
        <taxon>Blastocladiales</taxon>
        <taxon>Blastocladiaceae</taxon>
        <taxon>Allomyces</taxon>
    </lineage>
</organism>
<comment type="subcellular location">
    <subcellularLocation>
        <location evidence="1">Membrane</location>
        <topology evidence="1">Multi-pass membrane protein</topology>
    </subcellularLocation>
</comment>
<dbReference type="AlphaFoldDB" id="A0A0L0RZJ1"/>
<dbReference type="VEuPathDB" id="FungiDB:AMAG_01351"/>
<dbReference type="STRING" id="578462.A0A0L0RZJ1"/>
<feature type="transmembrane region" description="Helical" evidence="10">
    <location>
        <begin position="66"/>
        <end position="86"/>
    </location>
</feature>
<comment type="similarity">
    <text evidence="10">Belongs to the ELO family.</text>
</comment>
<dbReference type="Pfam" id="PF01151">
    <property type="entry name" value="ELO"/>
    <property type="match status" value="1"/>
</dbReference>
<evidence type="ECO:0000256" key="1">
    <source>
        <dbReference type="ARBA" id="ARBA00004141"/>
    </source>
</evidence>
<accession>A0A0L0RZJ1</accession>
<evidence type="ECO:0000256" key="6">
    <source>
        <dbReference type="ARBA" id="ARBA00022989"/>
    </source>
</evidence>
<dbReference type="InterPro" id="IPR002076">
    <property type="entry name" value="ELO_fam"/>
</dbReference>
<evidence type="ECO:0000256" key="9">
    <source>
        <dbReference type="ARBA" id="ARBA00023160"/>
    </source>
</evidence>
<dbReference type="PROSITE" id="PS01188">
    <property type="entry name" value="ELO"/>
    <property type="match status" value="1"/>
</dbReference>
<dbReference type="GO" id="GO:0019367">
    <property type="term" value="P:fatty acid elongation, saturated fatty acid"/>
    <property type="evidence" value="ECO:0007669"/>
    <property type="project" value="TreeGrafter"/>
</dbReference>
<keyword evidence="2 10" id="KW-0444">Lipid biosynthesis</keyword>
<feature type="transmembrane region" description="Helical" evidence="10">
    <location>
        <begin position="178"/>
        <end position="195"/>
    </location>
</feature>
<dbReference type="EMBL" id="GG745329">
    <property type="protein sequence ID" value="KNE55459.1"/>
    <property type="molecule type" value="Genomic_DNA"/>
</dbReference>
<reference evidence="11 12" key="1">
    <citation type="submission" date="2009-11" db="EMBL/GenBank/DDBJ databases">
        <title>Annotation of Allomyces macrogynus ATCC 38327.</title>
        <authorList>
            <consortium name="The Broad Institute Genome Sequencing Platform"/>
            <person name="Russ C."/>
            <person name="Cuomo C."/>
            <person name="Burger G."/>
            <person name="Gray M.W."/>
            <person name="Holland P.W.H."/>
            <person name="King N."/>
            <person name="Lang F.B.F."/>
            <person name="Roger A.J."/>
            <person name="Ruiz-Trillo I."/>
            <person name="Young S.K."/>
            <person name="Zeng Q."/>
            <person name="Gargeya S."/>
            <person name="Fitzgerald M."/>
            <person name="Haas B."/>
            <person name="Abouelleil A."/>
            <person name="Alvarado L."/>
            <person name="Arachchi H.M."/>
            <person name="Berlin A."/>
            <person name="Chapman S.B."/>
            <person name="Gearin G."/>
            <person name="Goldberg J."/>
            <person name="Griggs A."/>
            <person name="Gujja S."/>
            <person name="Hansen M."/>
            <person name="Heiman D."/>
            <person name="Howarth C."/>
            <person name="Larimer J."/>
            <person name="Lui A."/>
            <person name="MacDonald P.J.P."/>
            <person name="McCowen C."/>
            <person name="Montmayeur A."/>
            <person name="Murphy C."/>
            <person name="Neiman D."/>
            <person name="Pearson M."/>
            <person name="Priest M."/>
            <person name="Roberts A."/>
            <person name="Saif S."/>
            <person name="Shea T."/>
            <person name="Sisk P."/>
            <person name="Stolte C."/>
            <person name="Sykes S."/>
            <person name="Wortman J."/>
            <person name="Nusbaum C."/>
            <person name="Birren B."/>
        </authorList>
    </citation>
    <scope>NUCLEOTIDE SEQUENCE [LARGE SCALE GENOMIC DNA]</scope>
    <source>
        <strain evidence="11 12">ATCC 38327</strain>
    </source>
</reference>
<dbReference type="EC" id="2.3.1.-" evidence="10"/>
<gene>
    <name evidence="11" type="ORF">AMAG_01351</name>
</gene>